<dbReference type="EC" id="3.2.1.17" evidence="4"/>
<keyword evidence="6" id="KW-0929">Antimicrobial</keyword>
<organism evidence="13 14">
    <name type="scientific">Kutzneria buriramensis</name>
    <dbReference type="NCBI Taxonomy" id="1045776"/>
    <lineage>
        <taxon>Bacteria</taxon>
        <taxon>Bacillati</taxon>
        <taxon>Actinomycetota</taxon>
        <taxon>Actinomycetes</taxon>
        <taxon>Pseudonocardiales</taxon>
        <taxon>Pseudonocardiaceae</taxon>
        <taxon>Kutzneria</taxon>
    </lineage>
</organism>
<dbReference type="GO" id="GO:0031640">
    <property type="term" value="P:killing of cells of another organism"/>
    <property type="evidence" value="ECO:0007669"/>
    <property type="project" value="UniProtKB-KW"/>
</dbReference>
<comment type="caution">
    <text evidence="13">The sequence shown here is derived from an EMBL/GenBank/DDBJ whole genome shotgun (WGS) entry which is preliminary data.</text>
</comment>
<evidence type="ECO:0000256" key="8">
    <source>
        <dbReference type="ARBA" id="ARBA00022801"/>
    </source>
</evidence>
<dbReference type="PANTHER" id="PTHR34135:SF2">
    <property type="entry name" value="LYSOZYME"/>
    <property type="match status" value="1"/>
</dbReference>
<dbReference type="EMBL" id="QUNO01000001">
    <property type="protein sequence ID" value="REH55093.1"/>
    <property type="molecule type" value="Genomic_DNA"/>
</dbReference>
<name>A0A3E0I8M1_9PSEU</name>
<keyword evidence="10" id="KW-0326">Glycosidase</keyword>
<evidence type="ECO:0000256" key="11">
    <source>
        <dbReference type="ARBA" id="ARBA00055588"/>
    </source>
</evidence>
<keyword evidence="14" id="KW-1185">Reference proteome</keyword>
<comment type="similarity">
    <text evidence="3">Belongs to the glycosyl hydrolase 25 family.</text>
</comment>
<dbReference type="SUPFAM" id="SSF51445">
    <property type="entry name" value="(Trans)glycosidases"/>
    <property type="match status" value="1"/>
</dbReference>
<dbReference type="GO" id="GO:0042742">
    <property type="term" value="P:defense response to bacterium"/>
    <property type="evidence" value="ECO:0007669"/>
    <property type="project" value="UniProtKB-KW"/>
</dbReference>
<evidence type="ECO:0000256" key="7">
    <source>
        <dbReference type="ARBA" id="ARBA00022638"/>
    </source>
</evidence>
<dbReference type="GO" id="GO:0016052">
    <property type="term" value="P:carbohydrate catabolic process"/>
    <property type="evidence" value="ECO:0007669"/>
    <property type="project" value="TreeGrafter"/>
</dbReference>
<dbReference type="InterPro" id="IPR002053">
    <property type="entry name" value="Glyco_hydro_25"/>
</dbReference>
<keyword evidence="7" id="KW-0081">Bacteriolytic enzyme</keyword>
<dbReference type="PROSITE" id="PS51904">
    <property type="entry name" value="GLYCOSYL_HYDROL_F25_2"/>
    <property type="match status" value="1"/>
</dbReference>
<dbReference type="SMART" id="SM00641">
    <property type="entry name" value="Glyco_25"/>
    <property type="match status" value="1"/>
</dbReference>
<dbReference type="PANTHER" id="PTHR34135">
    <property type="entry name" value="LYSOZYME"/>
    <property type="match status" value="1"/>
</dbReference>
<keyword evidence="12" id="KW-0732">Signal</keyword>
<comment type="subcellular location">
    <subcellularLocation>
        <location evidence="2">Secreted</location>
    </subcellularLocation>
</comment>
<dbReference type="InterPro" id="IPR018077">
    <property type="entry name" value="Glyco_hydro_fam25_subgr"/>
</dbReference>
<dbReference type="AlphaFoldDB" id="A0A3E0I8M1"/>
<dbReference type="InterPro" id="IPR017853">
    <property type="entry name" value="GH"/>
</dbReference>
<accession>A0A3E0I8M1</accession>
<keyword evidence="8" id="KW-0378">Hydrolase</keyword>
<evidence type="ECO:0000313" key="14">
    <source>
        <dbReference type="Proteomes" id="UP000256269"/>
    </source>
</evidence>
<dbReference type="CDD" id="cd06412">
    <property type="entry name" value="GH25_CH-type"/>
    <property type="match status" value="1"/>
</dbReference>
<evidence type="ECO:0000256" key="9">
    <source>
        <dbReference type="ARBA" id="ARBA00023157"/>
    </source>
</evidence>
<evidence type="ECO:0000313" key="13">
    <source>
        <dbReference type="EMBL" id="REH55093.1"/>
    </source>
</evidence>
<dbReference type="GO" id="GO:0005576">
    <property type="term" value="C:extracellular region"/>
    <property type="evidence" value="ECO:0007669"/>
    <property type="project" value="UniProtKB-SubCell"/>
</dbReference>
<feature type="chain" id="PRO_5017574849" description="lysozyme" evidence="12">
    <location>
        <begin position="31"/>
        <end position="269"/>
    </location>
</feature>
<evidence type="ECO:0000256" key="10">
    <source>
        <dbReference type="ARBA" id="ARBA00023295"/>
    </source>
</evidence>
<comment type="function">
    <text evidence="11">This enzyme has both lysozyme (acetylmuramidase) and diacetylmuramidase activities.</text>
</comment>
<reference evidence="13 14" key="1">
    <citation type="submission" date="2018-08" db="EMBL/GenBank/DDBJ databases">
        <title>Genomic Encyclopedia of Archaeal and Bacterial Type Strains, Phase II (KMG-II): from individual species to whole genera.</title>
        <authorList>
            <person name="Goeker M."/>
        </authorList>
    </citation>
    <scope>NUCLEOTIDE SEQUENCE [LARGE SCALE GENOMIC DNA]</scope>
    <source>
        <strain evidence="13 14">DSM 45791</strain>
    </source>
</reference>
<evidence type="ECO:0000256" key="5">
    <source>
        <dbReference type="ARBA" id="ARBA00022525"/>
    </source>
</evidence>
<feature type="signal peptide" evidence="12">
    <location>
        <begin position="1"/>
        <end position="30"/>
    </location>
</feature>
<keyword evidence="5" id="KW-0964">Secreted</keyword>
<dbReference type="OrthoDB" id="287365at2"/>
<dbReference type="RefSeq" id="WP_116172077.1">
    <property type="nucleotide sequence ID" value="NZ_CP144375.1"/>
</dbReference>
<evidence type="ECO:0000256" key="1">
    <source>
        <dbReference type="ARBA" id="ARBA00000632"/>
    </source>
</evidence>
<evidence type="ECO:0000256" key="6">
    <source>
        <dbReference type="ARBA" id="ARBA00022529"/>
    </source>
</evidence>
<dbReference type="Gene3D" id="3.20.20.80">
    <property type="entry name" value="Glycosidases"/>
    <property type="match status" value="1"/>
</dbReference>
<evidence type="ECO:0000256" key="12">
    <source>
        <dbReference type="SAM" id="SignalP"/>
    </source>
</evidence>
<dbReference type="GO" id="GO:0009253">
    <property type="term" value="P:peptidoglycan catabolic process"/>
    <property type="evidence" value="ECO:0007669"/>
    <property type="project" value="InterPro"/>
</dbReference>
<gene>
    <name evidence="13" type="ORF">BCF44_101109</name>
</gene>
<dbReference type="GO" id="GO:0003796">
    <property type="term" value="F:lysozyme activity"/>
    <property type="evidence" value="ECO:0007669"/>
    <property type="project" value="UniProtKB-EC"/>
</dbReference>
<protein>
    <recommendedName>
        <fullName evidence="4">lysozyme</fullName>
        <ecNumber evidence="4">3.2.1.17</ecNumber>
    </recommendedName>
</protein>
<evidence type="ECO:0000256" key="3">
    <source>
        <dbReference type="ARBA" id="ARBA00010646"/>
    </source>
</evidence>
<dbReference type="Pfam" id="PF01183">
    <property type="entry name" value="Glyco_hydro_25"/>
    <property type="match status" value="1"/>
</dbReference>
<evidence type="ECO:0000256" key="4">
    <source>
        <dbReference type="ARBA" id="ARBA00012732"/>
    </source>
</evidence>
<comment type="catalytic activity">
    <reaction evidence="1">
        <text>Hydrolysis of (1-&gt;4)-beta-linkages between N-acetylmuramic acid and N-acetyl-D-glucosamine residues in a peptidoglycan and between N-acetyl-D-glucosamine residues in chitodextrins.</text>
        <dbReference type="EC" id="3.2.1.17"/>
    </reaction>
</comment>
<proteinExistence type="inferred from homology"/>
<sequence length="269" mass="28772">MESTTRTGVRALLAGALVAAALAAPTPAYARPLAHPQDDYAGSQIAKHEGTGGRPLLDVRADDDALGLDVASYQGNVDWGTVAKGGGSFAYAKASEGVTYTNPYFTQQYNGSYSAGLAHGAYHFGLPDVSDGKTQADYFFDNGGAWSRDGKTLPPALDIEYNPYGDTCYKLSTDQMVTWIKDFVTELGKRAGRAPVIYTSYTWWTKCTGNSAAFGGNPLWIPRYGTDVGVLPAGWKSQAIWQFADKGPFPGDQNRFNGNAGKLHAFVNG</sequence>
<dbReference type="Proteomes" id="UP000256269">
    <property type="component" value="Unassembled WGS sequence"/>
</dbReference>
<dbReference type="GO" id="GO:0016998">
    <property type="term" value="P:cell wall macromolecule catabolic process"/>
    <property type="evidence" value="ECO:0007669"/>
    <property type="project" value="InterPro"/>
</dbReference>
<keyword evidence="9" id="KW-1015">Disulfide bond</keyword>
<dbReference type="FunFam" id="3.20.20.80:FF:000060">
    <property type="entry name" value="Lysozyme M1"/>
    <property type="match status" value="1"/>
</dbReference>
<evidence type="ECO:0000256" key="2">
    <source>
        <dbReference type="ARBA" id="ARBA00004613"/>
    </source>
</evidence>